<accession>A0A4R6IHY8</accession>
<gene>
    <name evidence="2" type="ORF">CLV32_2655</name>
</gene>
<protein>
    <recommendedName>
        <fullName evidence="4">Surface antigen-like protein</fullName>
    </recommendedName>
</protein>
<evidence type="ECO:0008006" key="4">
    <source>
        <dbReference type="Google" id="ProtNLM"/>
    </source>
</evidence>
<feature type="signal peptide" evidence="1">
    <location>
        <begin position="1"/>
        <end position="18"/>
    </location>
</feature>
<keyword evidence="3" id="KW-1185">Reference proteome</keyword>
<dbReference type="AlphaFoldDB" id="A0A4R6IHY8"/>
<dbReference type="EMBL" id="SNWM01000003">
    <property type="protein sequence ID" value="TDO21550.1"/>
    <property type="molecule type" value="Genomic_DNA"/>
</dbReference>
<comment type="caution">
    <text evidence="2">The sequence shown here is derived from an EMBL/GenBank/DDBJ whole genome shotgun (WGS) entry which is preliminary data.</text>
</comment>
<dbReference type="Gene3D" id="2.40.160.50">
    <property type="entry name" value="membrane protein fhac: a member of the omp85/tpsb transporter family"/>
    <property type="match status" value="1"/>
</dbReference>
<dbReference type="RefSeq" id="WP_133556139.1">
    <property type="nucleotide sequence ID" value="NZ_SNWM01000003.1"/>
</dbReference>
<evidence type="ECO:0000313" key="3">
    <source>
        <dbReference type="Proteomes" id="UP000295499"/>
    </source>
</evidence>
<reference evidence="2 3" key="1">
    <citation type="submission" date="2019-03" db="EMBL/GenBank/DDBJ databases">
        <title>Genomic Encyclopedia of Archaeal and Bacterial Type Strains, Phase II (KMG-II): from individual species to whole genera.</title>
        <authorList>
            <person name="Goeker M."/>
        </authorList>
    </citation>
    <scope>NUCLEOTIDE SEQUENCE [LARGE SCALE GENOMIC DNA]</scope>
    <source>
        <strain evidence="2 3">DSM 19034</strain>
    </source>
</reference>
<keyword evidence="1" id="KW-0732">Signal</keyword>
<name>A0A4R6IHY8_9SPHI</name>
<dbReference type="OrthoDB" id="9771071at2"/>
<organism evidence="2 3">
    <name type="scientific">Pedobacter duraquae</name>
    <dbReference type="NCBI Taxonomy" id="425511"/>
    <lineage>
        <taxon>Bacteria</taxon>
        <taxon>Pseudomonadati</taxon>
        <taxon>Bacteroidota</taxon>
        <taxon>Sphingobacteriia</taxon>
        <taxon>Sphingobacteriales</taxon>
        <taxon>Sphingobacteriaceae</taxon>
        <taxon>Pedobacter</taxon>
    </lineage>
</organism>
<proteinExistence type="predicted"/>
<dbReference type="Proteomes" id="UP000295499">
    <property type="component" value="Unassembled WGS sequence"/>
</dbReference>
<evidence type="ECO:0000313" key="2">
    <source>
        <dbReference type="EMBL" id="TDO21550.1"/>
    </source>
</evidence>
<feature type="chain" id="PRO_5020457199" description="Surface antigen-like protein" evidence="1">
    <location>
        <begin position="19"/>
        <end position="377"/>
    </location>
</feature>
<sequence>MGKFMLCVLLLLSTQAFCQRKLINKLLSNESDTTRKSSFMPIPVLGYSQETGLQFGLGVLYSTYLDKNDTLNRSSNFSGTSEMTTQKQYLLSLRGDVWTKRNDIHLIGELRFKRTPFNFYGIGNKTLASNMSRLVGERFGFLIEAEKKVIKNVYSGISVGFDKQKFTNKTEGGYFDTNPDILGKRGGSVLFLGVSQAYDNRNSNNYPTHGLFARATFQYAPDNFSTRDFTANQFKVTVSNFWTVMPKVVLGVNGYFQTIQSNTKRTPFYLLPQLGSDEMMRGYYSGRFRDENYITTQAELRYRFSNRFAVVAFGGLGKVYPNGQLSFTYLKPSYGGGARYFFDPAKGLSVRMDYGIGEKPINEPRQTGFYISLGEAF</sequence>
<evidence type="ECO:0000256" key="1">
    <source>
        <dbReference type="SAM" id="SignalP"/>
    </source>
</evidence>